<evidence type="ECO:0000313" key="3">
    <source>
        <dbReference type="Proteomes" id="UP000054498"/>
    </source>
</evidence>
<name>A0A0D2MI05_9CHLO</name>
<sequence length="146" mass="15741">MADYCAANGIGLLPYGVLGGSFLTDKYLGADVSTVKADTYSKGKYGSVIVESLGGWGGLQRLLGELQPIAQKHGTTVANVSARWVLQQPQVPAVIIGARNASHVPDHQRLFSFELDSEDLSKIEGVLAETRQPTGDCYEWERGGRF</sequence>
<dbReference type="Proteomes" id="UP000054498">
    <property type="component" value="Unassembled WGS sequence"/>
</dbReference>
<dbReference type="InterPro" id="IPR023210">
    <property type="entry name" value="NADP_OxRdtase_dom"/>
</dbReference>
<dbReference type="SUPFAM" id="SSF51430">
    <property type="entry name" value="NAD(P)-linked oxidoreductase"/>
    <property type="match status" value="1"/>
</dbReference>
<dbReference type="STRING" id="145388.A0A0D2MI05"/>
<accession>A0A0D2MI05</accession>
<dbReference type="GeneID" id="25730783"/>
<dbReference type="EMBL" id="KK103978">
    <property type="protein sequence ID" value="KIY94630.1"/>
    <property type="molecule type" value="Genomic_DNA"/>
</dbReference>
<dbReference type="OrthoDB" id="48988at2759"/>
<dbReference type="PANTHER" id="PTHR43147:SF5">
    <property type="entry name" value="OXIDOREDUCTASE"/>
    <property type="match status" value="1"/>
</dbReference>
<dbReference type="Gene3D" id="3.20.20.100">
    <property type="entry name" value="NADP-dependent oxidoreductase domain"/>
    <property type="match status" value="1"/>
</dbReference>
<dbReference type="Pfam" id="PF00248">
    <property type="entry name" value="Aldo_ket_red"/>
    <property type="match status" value="1"/>
</dbReference>
<dbReference type="PANTHER" id="PTHR43147">
    <property type="entry name" value="PROTEIN TAS"/>
    <property type="match status" value="1"/>
</dbReference>
<protein>
    <recommendedName>
        <fullName evidence="1">NADP-dependent oxidoreductase domain-containing protein</fullName>
    </recommendedName>
</protein>
<reference evidence="2 3" key="1">
    <citation type="journal article" date="2013" name="BMC Genomics">
        <title>Reconstruction of the lipid metabolism for the microalga Monoraphidium neglectum from its genome sequence reveals characteristics suitable for biofuel production.</title>
        <authorList>
            <person name="Bogen C."/>
            <person name="Al-Dilaimi A."/>
            <person name="Albersmeier A."/>
            <person name="Wichmann J."/>
            <person name="Grundmann M."/>
            <person name="Rupp O."/>
            <person name="Lauersen K.J."/>
            <person name="Blifernez-Klassen O."/>
            <person name="Kalinowski J."/>
            <person name="Goesmann A."/>
            <person name="Mussgnug J.H."/>
            <person name="Kruse O."/>
        </authorList>
    </citation>
    <scope>NUCLEOTIDE SEQUENCE [LARGE SCALE GENOMIC DNA]</scope>
    <source>
        <strain evidence="2 3">SAG 48.87</strain>
    </source>
</reference>
<dbReference type="AlphaFoldDB" id="A0A0D2MI05"/>
<dbReference type="KEGG" id="mng:MNEG_13331"/>
<dbReference type="RefSeq" id="XP_013893650.1">
    <property type="nucleotide sequence ID" value="XM_014038196.1"/>
</dbReference>
<keyword evidence="3" id="KW-1185">Reference proteome</keyword>
<proteinExistence type="predicted"/>
<feature type="domain" description="NADP-dependent oxidoreductase" evidence="1">
    <location>
        <begin position="2"/>
        <end position="126"/>
    </location>
</feature>
<dbReference type="InterPro" id="IPR036812">
    <property type="entry name" value="NAD(P)_OxRdtase_dom_sf"/>
</dbReference>
<evidence type="ECO:0000259" key="1">
    <source>
        <dbReference type="Pfam" id="PF00248"/>
    </source>
</evidence>
<evidence type="ECO:0000313" key="2">
    <source>
        <dbReference type="EMBL" id="KIY94630.1"/>
    </source>
</evidence>
<gene>
    <name evidence="2" type="ORF">MNEG_13331</name>
</gene>
<organism evidence="2 3">
    <name type="scientific">Monoraphidium neglectum</name>
    <dbReference type="NCBI Taxonomy" id="145388"/>
    <lineage>
        <taxon>Eukaryota</taxon>
        <taxon>Viridiplantae</taxon>
        <taxon>Chlorophyta</taxon>
        <taxon>core chlorophytes</taxon>
        <taxon>Chlorophyceae</taxon>
        <taxon>CS clade</taxon>
        <taxon>Sphaeropleales</taxon>
        <taxon>Selenastraceae</taxon>
        <taxon>Monoraphidium</taxon>
    </lineage>
</organism>